<dbReference type="GO" id="GO:0015648">
    <property type="term" value="F:lipid-linked peptidoglycan transporter activity"/>
    <property type="evidence" value="ECO:0007669"/>
    <property type="project" value="TreeGrafter"/>
</dbReference>
<feature type="transmembrane region" description="Helical" evidence="8">
    <location>
        <begin position="343"/>
        <end position="364"/>
    </location>
</feature>
<evidence type="ECO:0000313" key="9">
    <source>
        <dbReference type="EMBL" id="KAB2332564.1"/>
    </source>
</evidence>
<keyword evidence="2" id="KW-1003">Cell membrane</keyword>
<dbReference type="GO" id="GO:0009252">
    <property type="term" value="P:peptidoglycan biosynthetic process"/>
    <property type="evidence" value="ECO:0007669"/>
    <property type="project" value="UniProtKB-KW"/>
</dbReference>
<evidence type="ECO:0000256" key="3">
    <source>
        <dbReference type="ARBA" id="ARBA00022692"/>
    </source>
</evidence>
<evidence type="ECO:0000313" key="10">
    <source>
        <dbReference type="Proteomes" id="UP000441354"/>
    </source>
</evidence>
<evidence type="ECO:0000256" key="8">
    <source>
        <dbReference type="SAM" id="Phobius"/>
    </source>
</evidence>
<dbReference type="OrthoDB" id="9804143at2"/>
<dbReference type="InterPro" id="IPR004268">
    <property type="entry name" value="MurJ"/>
</dbReference>
<keyword evidence="5" id="KW-0573">Peptidoglycan synthesis</keyword>
<keyword evidence="6 8" id="KW-1133">Transmembrane helix</keyword>
<feature type="transmembrane region" description="Helical" evidence="8">
    <location>
        <begin position="299"/>
        <end position="323"/>
    </location>
</feature>
<feature type="transmembrane region" description="Helical" evidence="8">
    <location>
        <begin position="181"/>
        <end position="203"/>
    </location>
</feature>
<evidence type="ECO:0000256" key="7">
    <source>
        <dbReference type="ARBA" id="ARBA00023136"/>
    </source>
</evidence>
<dbReference type="Proteomes" id="UP000441354">
    <property type="component" value="Unassembled WGS sequence"/>
</dbReference>
<feature type="transmembrane region" description="Helical" evidence="8">
    <location>
        <begin position="435"/>
        <end position="456"/>
    </location>
</feature>
<feature type="transmembrane region" description="Helical" evidence="8">
    <location>
        <begin position="401"/>
        <end position="423"/>
    </location>
</feature>
<accession>A0A7V7RLB0</accession>
<dbReference type="GO" id="GO:0005886">
    <property type="term" value="C:plasma membrane"/>
    <property type="evidence" value="ECO:0007669"/>
    <property type="project" value="UniProtKB-SubCell"/>
</dbReference>
<feature type="transmembrane region" description="Helical" evidence="8">
    <location>
        <begin position="224"/>
        <end position="244"/>
    </location>
</feature>
<dbReference type="PANTHER" id="PTHR47019:SF1">
    <property type="entry name" value="LIPID II FLIPPASE MURJ"/>
    <property type="match status" value="1"/>
</dbReference>
<dbReference type="RefSeq" id="WP_151573862.1">
    <property type="nucleotide sequence ID" value="NZ_WBOT01000003.1"/>
</dbReference>
<evidence type="ECO:0000256" key="6">
    <source>
        <dbReference type="ARBA" id="ARBA00022989"/>
    </source>
</evidence>
<feature type="transmembrane region" description="Helical" evidence="8">
    <location>
        <begin position="86"/>
        <end position="110"/>
    </location>
</feature>
<feature type="transmembrane region" description="Helical" evidence="8">
    <location>
        <begin position="153"/>
        <end position="175"/>
    </location>
</feature>
<keyword evidence="4" id="KW-0133">Cell shape</keyword>
<feature type="transmembrane region" description="Helical" evidence="8">
    <location>
        <begin position="468"/>
        <end position="490"/>
    </location>
</feature>
<dbReference type="PANTHER" id="PTHR47019">
    <property type="entry name" value="LIPID II FLIPPASE MURJ"/>
    <property type="match status" value="1"/>
</dbReference>
<dbReference type="InterPro" id="IPR051050">
    <property type="entry name" value="Lipid_II_flippase_MurJ/MviN"/>
</dbReference>
<keyword evidence="7 8" id="KW-0472">Membrane</keyword>
<comment type="subcellular location">
    <subcellularLocation>
        <location evidence="1">Cell membrane</location>
        <topology evidence="1">Multi-pass membrane protein</topology>
    </subcellularLocation>
</comment>
<dbReference type="AlphaFoldDB" id="A0A7V7RLB0"/>
<feature type="transmembrane region" description="Helical" evidence="8">
    <location>
        <begin position="122"/>
        <end position="141"/>
    </location>
</feature>
<evidence type="ECO:0000256" key="2">
    <source>
        <dbReference type="ARBA" id="ARBA00022475"/>
    </source>
</evidence>
<reference evidence="9 10" key="1">
    <citation type="journal article" date="2014" name="Arch. Microbiol.">
        <title>Bacillus mesophilum sp. nov., strain IITR-54T, a novel 4-chlorobiphenyl dechlorinating bacterium.</title>
        <authorList>
            <person name="Manickam N."/>
            <person name="Singh N.K."/>
            <person name="Bajaj A."/>
            <person name="Kumar R.M."/>
            <person name="Kaur G."/>
            <person name="Kaur N."/>
            <person name="Bala M."/>
            <person name="Kumar A."/>
            <person name="Mayilraj S."/>
        </authorList>
    </citation>
    <scope>NUCLEOTIDE SEQUENCE [LARGE SCALE GENOMIC DNA]</scope>
    <source>
        <strain evidence="9 10">IITR-54</strain>
    </source>
</reference>
<feature type="transmembrane region" description="Helical" evidence="8">
    <location>
        <begin position="376"/>
        <end position="395"/>
    </location>
</feature>
<name>A0A7V7RLB0_9BACI</name>
<evidence type="ECO:0000256" key="5">
    <source>
        <dbReference type="ARBA" id="ARBA00022984"/>
    </source>
</evidence>
<dbReference type="EMBL" id="WBOT01000003">
    <property type="protein sequence ID" value="KAB2332564.1"/>
    <property type="molecule type" value="Genomic_DNA"/>
</dbReference>
<dbReference type="GO" id="GO:0008360">
    <property type="term" value="P:regulation of cell shape"/>
    <property type="evidence" value="ECO:0007669"/>
    <property type="project" value="UniProtKB-KW"/>
</dbReference>
<sequence length="507" mass="56198">MASLKKSAILLTLLAIVVKLSGFLRESIMTSQFGASHYTDGYIMAFSFITLALAMISGGFNNVFLPLYVKNKKEDPKKAEQSANGIMNATVLIFLVLSVIGYFIAPYLVPLIFPSAPADTEAIAISITQFFILFISAIALNGILDSYLQGRRIFVPSQVSKLVATIMGVVFVLLFSEQWGINSLAYGFIAGTLLGSAIQFYYLRKSGYHWQPTLKIEKKFGKTLLVLLVPSLLNSVVGQINMFVNKSFAASTGLDGVVTYLNNASMLVTIPHAIYGTTIAVIIFTLLSEQLDNPKKFQSTFFTGMQISFVTLMPIAVGLLLVGEQTLSFIFERGKYTAEDTHNAYLALVFYVPMIVTQGLQYIVSRSMYARGKTAIIFRISVTTIILNAFLNWLLLKPYGFTGLALSSSFVSVYYLVVSGFVVYKDFDRSELFKLLNLIVRVLIPTVIMAVPLYLLQKFTAITELYSLVQLMILIPLGAILYTGGLYVFYKDGFRQLLAIVKKRKKA</sequence>
<evidence type="ECO:0000256" key="4">
    <source>
        <dbReference type="ARBA" id="ARBA00022960"/>
    </source>
</evidence>
<feature type="transmembrane region" description="Helical" evidence="8">
    <location>
        <begin position="264"/>
        <end position="287"/>
    </location>
</feature>
<evidence type="ECO:0000256" key="1">
    <source>
        <dbReference type="ARBA" id="ARBA00004651"/>
    </source>
</evidence>
<organism evidence="9 10">
    <name type="scientific">Bacillus mesophilum</name>
    <dbReference type="NCBI Taxonomy" id="1071718"/>
    <lineage>
        <taxon>Bacteria</taxon>
        <taxon>Bacillati</taxon>
        <taxon>Bacillota</taxon>
        <taxon>Bacilli</taxon>
        <taxon>Bacillales</taxon>
        <taxon>Bacillaceae</taxon>
        <taxon>Bacillus</taxon>
    </lineage>
</organism>
<dbReference type="Pfam" id="PF03023">
    <property type="entry name" value="MurJ"/>
    <property type="match status" value="1"/>
</dbReference>
<keyword evidence="10" id="KW-1185">Reference proteome</keyword>
<feature type="transmembrane region" description="Helical" evidence="8">
    <location>
        <begin position="41"/>
        <end position="65"/>
    </location>
</feature>
<gene>
    <name evidence="9" type="ORF">F7732_10735</name>
</gene>
<proteinExistence type="predicted"/>
<dbReference type="GO" id="GO:0034204">
    <property type="term" value="P:lipid translocation"/>
    <property type="evidence" value="ECO:0007669"/>
    <property type="project" value="TreeGrafter"/>
</dbReference>
<comment type="caution">
    <text evidence="9">The sequence shown here is derived from an EMBL/GenBank/DDBJ whole genome shotgun (WGS) entry which is preliminary data.</text>
</comment>
<protein>
    <submittedName>
        <fullName evidence="9">Oligosaccharide flippase family protein</fullName>
    </submittedName>
</protein>
<keyword evidence="3 8" id="KW-0812">Transmembrane</keyword>